<keyword evidence="4" id="KW-1185">Reference proteome</keyword>
<organism evidence="3 4">
    <name type="scientific">Microlunatus capsulatus</name>
    <dbReference type="NCBI Taxonomy" id="99117"/>
    <lineage>
        <taxon>Bacteria</taxon>
        <taxon>Bacillati</taxon>
        <taxon>Actinomycetota</taxon>
        <taxon>Actinomycetes</taxon>
        <taxon>Propionibacteriales</taxon>
        <taxon>Propionibacteriaceae</taxon>
        <taxon>Microlunatus</taxon>
    </lineage>
</organism>
<keyword evidence="2" id="KW-0812">Transmembrane</keyword>
<reference evidence="3 4" key="1">
    <citation type="submission" date="2021-03" db="EMBL/GenBank/DDBJ databases">
        <title>Sequencing the genomes of 1000 actinobacteria strains.</title>
        <authorList>
            <person name="Klenk H.-P."/>
        </authorList>
    </citation>
    <scope>NUCLEOTIDE SEQUENCE [LARGE SCALE GENOMIC DNA]</scope>
    <source>
        <strain evidence="3 4">DSM 12936</strain>
    </source>
</reference>
<dbReference type="RefSeq" id="WP_210053783.1">
    <property type="nucleotide sequence ID" value="NZ_BAAAMH010000012.1"/>
</dbReference>
<evidence type="ECO:0000313" key="4">
    <source>
        <dbReference type="Proteomes" id="UP000758168"/>
    </source>
</evidence>
<feature type="transmembrane region" description="Helical" evidence="2">
    <location>
        <begin position="100"/>
        <end position="117"/>
    </location>
</feature>
<comment type="caution">
    <text evidence="3">The sequence shown here is derived from an EMBL/GenBank/DDBJ whole genome shotgun (WGS) entry which is preliminary data.</text>
</comment>
<feature type="transmembrane region" description="Helical" evidence="2">
    <location>
        <begin position="184"/>
        <end position="202"/>
    </location>
</feature>
<evidence type="ECO:0000256" key="1">
    <source>
        <dbReference type="SAM" id="MobiDB-lite"/>
    </source>
</evidence>
<name>A0ABS4Z597_9ACTN</name>
<sequence length="258" mass="27155">MSAAGSRGSLRTAPGRPVAAVAGLVTVLTYNTWAAWRPLNGHATLLDGYLSELGALDQPHDLFFRGGDLLSGLLVVVVGLHARSRWRARRAGTTSRWEALAWAGLLLFAVATVLDAFCALDCSPTLETACRVAEEQGRVSWRHAAHTWTSVGAQVGITTSLVAGWLGLVRRPGARHEPPTRRRVALGLAVVEVVALLVLVVMDGLGVPGLGYPQAVTVVAASLWCAVVGLGGLDAPPSSDRREATREPADALAGRVPR</sequence>
<evidence type="ECO:0000256" key="2">
    <source>
        <dbReference type="SAM" id="Phobius"/>
    </source>
</evidence>
<feature type="region of interest" description="Disordered" evidence="1">
    <location>
        <begin position="236"/>
        <end position="258"/>
    </location>
</feature>
<dbReference type="Pfam" id="PF06197">
    <property type="entry name" value="DUF998"/>
    <property type="match status" value="1"/>
</dbReference>
<keyword evidence="2" id="KW-1133">Transmembrane helix</keyword>
<feature type="transmembrane region" description="Helical" evidence="2">
    <location>
        <begin position="62"/>
        <end position="80"/>
    </location>
</feature>
<evidence type="ECO:0000313" key="3">
    <source>
        <dbReference type="EMBL" id="MBP2416214.1"/>
    </source>
</evidence>
<keyword evidence="2" id="KW-0472">Membrane</keyword>
<accession>A0ABS4Z597</accession>
<protein>
    <submittedName>
        <fullName evidence="3">Membrane protein</fullName>
    </submittedName>
</protein>
<feature type="transmembrane region" description="Helical" evidence="2">
    <location>
        <begin position="148"/>
        <end position="168"/>
    </location>
</feature>
<dbReference type="EMBL" id="JAGIOB010000001">
    <property type="protein sequence ID" value="MBP2416214.1"/>
    <property type="molecule type" value="Genomic_DNA"/>
</dbReference>
<feature type="transmembrane region" description="Helical" evidence="2">
    <location>
        <begin position="214"/>
        <end position="233"/>
    </location>
</feature>
<dbReference type="Proteomes" id="UP000758168">
    <property type="component" value="Unassembled WGS sequence"/>
</dbReference>
<feature type="compositionally biased region" description="Basic and acidic residues" evidence="1">
    <location>
        <begin position="239"/>
        <end position="249"/>
    </location>
</feature>
<gene>
    <name evidence="3" type="ORF">JOF54_001136</name>
</gene>
<proteinExistence type="predicted"/>
<dbReference type="InterPro" id="IPR009339">
    <property type="entry name" value="DUF998"/>
</dbReference>